<proteinExistence type="predicted"/>
<sequence>MEISGRTSTEQIKTINDVSLDIYELAKSVRSELEILHPLSDDCCIYRVPKLLRQLNEKTYTPRAVSVRPLHHGKPELRPMEGHKTRYNDFLEWSEKDLEDYIELKQIGLSSEDFVRMILLNSAFIVMVLLKHSLKEFGGKKDRIFSKLRMIGDLCTISHHEGHQQLSMILLTHKFFSDTFGSWVSNTILEKHDFSKVEHMIDFLRLYQQPPKLQNRKKIKKPTVPSVAELHQAGVPFELGSGKNLLNIKFQKGILEIPSLQIDDSTEILLRNLKAFEHDYISLVSMLVKGPKDVEIPATNGIIENWLVNSEGVSTLIQELEQENLLFSYDFYFSTLIET</sequence>
<dbReference type="Proteomes" id="UP000091857">
    <property type="component" value="Chromosome 14"/>
</dbReference>
<dbReference type="EMBL" id="CM004400">
    <property type="protein sequence ID" value="KAG8638265.1"/>
    <property type="molecule type" value="Genomic_DNA"/>
</dbReference>
<name>A0ACB7GDX2_MANES</name>
<evidence type="ECO:0000313" key="1">
    <source>
        <dbReference type="EMBL" id="KAG8638265.1"/>
    </source>
</evidence>
<reference evidence="2" key="1">
    <citation type="journal article" date="2016" name="Nat. Biotechnol.">
        <title>Sequencing wild and cultivated cassava and related species reveals extensive interspecific hybridization and genetic diversity.</title>
        <authorList>
            <person name="Bredeson J.V."/>
            <person name="Lyons J.B."/>
            <person name="Prochnik S.E."/>
            <person name="Wu G.A."/>
            <person name="Ha C.M."/>
            <person name="Edsinger-Gonzales E."/>
            <person name="Grimwood J."/>
            <person name="Schmutz J."/>
            <person name="Rabbi I.Y."/>
            <person name="Egesi C."/>
            <person name="Nauluvula P."/>
            <person name="Lebot V."/>
            <person name="Ndunguru J."/>
            <person name="Mkamilo G."/>
            <person name="Bart R.S."/>
            <person name="Setter T.L."/>
            <person name="Gleadow R.M."/>
            <person name="Kulakow P."/>
            <person name="Ferguson M.E."/>
            <person name="Rounsley S."/>
            <person name="Rokhsar D.S."/>
        </authorList>
    </citation>
    <scope>NUCLEOTIDE SEQUENCE [LARGE SCALE GENOMIC DNA]</scope>
    <source>
        <strain evidence="2">cv. AM560-2</strain>
    </source>
</reference>
<organism evidence="1 2">
    <name type="scientific">Manihot esculenta</name>
    <name type="common">Cassava</name>
    <name type="synonym">Jatropha manihot</name>
    <dbReference type="NCBI Taxonomy" id="3983"/>
    <lineage>
        <taxon>Eukaryota</taxon>
        <taxon>Viridiplantae</taxon>
        <taxon>Streptophyta</taxon>
        <taxon>Embryophyta</taxon>
        <taxon>Tracheophyta</taxon>
        <taxon>Spermatophyta</taxon>
        <taxon>Magnoliopsida</taxon>
        <taxon>eudicotyledons</taxon>
        <taxon>Gunneridae</taxon>
        <taxon>Pentapetalae</taxon>
        <taxon>rosids</taxon>
        <taxon>fabids</taxon>
        <taxon>Malpighiales</taxon>
        <taxon>Euphorbiaceae</taxon>
        <taxon>Crotonoideae</taxon>
        <taxon>Manihoteae</taxon>
        <taxon>Manihot</taxon>
    </lineage>
</organism>
<comment type="caution">
    <text evidence="1">The sequence shown here is derived from an EMBL/GenBank/DDBJ whole genome shotgun (WGS) entry which is preliminary data.</text>
</comment>
<protein>
    <submittedName>
        <fullName evidence="1">Uncharacterized protein</fullName>
    </submittedName>
</protein>
<keyword evidence="2" id="KW-1185">Reference proteome</keyword>
<evidence type="ECO:0000313" key="2">
    <source>
        <dbReference type="Proteomes" id="UP000091857"/>
    </source>
</evidence>
<accession>A0ACB7GDX2</accession>
<gene>
    <name evidence="1" type="ORF">MANES_14G013236v8</name>
</gene>